<dbReference type="Proteomes" id="UP000182077">
    <property type="component" value="Unassembled WGS sequence"/>
</dbReference>
<proteinExistence type="predicted"/>
<dbReference type="OrthoDB" id="2320192at2"/>
<evidence type="ECO:0000313" key="3">
    <source>
        <dbReference type="Proteomes" id="UP000182077"/>
    </source>
</evidence>
<evidence type="ECO:0000256" key="1">
    <source>
        <dbReference type="SAM" id="MobiDB-lite"/>
    </source>
</evidence>
<sequence length="129" mass="15540">MEFERDPNRKRKTKEIKETPLSEPKSTFNLDEFSKQKKTTVQNEIKDESSQSKTVGRPRKNKVYSTIRLQKYNVNRINALQNTLEFETQDDLVASLLDRLENQIEPEQRTMFEMYMKTYESRDRKKKQK</sequence>
<protein>
    <submittedName>
        <fullName evidence="2">Replication-associated protein RepC</fullName>
    </submittedName>
</protein>
<name>A0A1L8TBQ2_9ENTE</name>
<keyword evidence="3" id="KW-1185">Reference proteome</keyword>
<gene>
    <name evidence="2" type="ORF">RV04_GL001175</name>
</gene>
<dbReference type="Pfam" id="PF17363">
    <property type="entry name" value="DUF5388"/>
    <property type="match status" value="1"/>
</dbReference>
<accession>A0A1L8TBQ2</accession>
<dbReference type="EMBL" id="JXKQ01000022">
    <property type="protein sequence ID" value="OJG41582.1"/>
    <property type="molecule type" value="Genomic_DNA"/>
</dbReference>
<dbReference type="RefSeq" id="WP_071858789.1">
    <property type="nucleotide sequence ID" value="NZ_JBHSHK010000018.1"/>
</dbReference>
<dbReference type="InterPro" id="IPR035528">
    <property type="entry name" value="DUF5388"/>
</dbReference>
<dbReference type="AlphaFoldDB" id="A0A1L8TBQ2"/>
<feature type="region of interest" description="Disordered" evidence="1">
    <location>
        <begin position="1"/>
        <end position="61"/>
    </location>
</feature>
<comment type="caution">
    <text evidence="2">The sequence shown here is derived from an EMBL/GenBank/DDBJ whole genome shotgun (WGS) entry which is preliminary data.</text>
</comment>
<organism evidence="2 3">
    <name type="scientific">Enterococcus hermanniensis</name>
    <dbReference type="NCBI Taxonomy" id="249189"/>
    <lineage>
        <taxon>Bacteria</taxon>
        <taxon>Bacillati</taxon>
        <taxon>Bacillota</taxon>
        <taxon>Bacilli</taxon>
        <taxon>Lactobacillales</taxon>
        <taxon>Enterococcaceae</taxon>
        <taxon>Enterococcus</taxon>
    </lineage>
</organism>
<reference evidence="2 3" key="1">
    <citation type="submission" date="2014-12" db="EMBL/GenBank/DDBJ databases">
        <title>Draft genome sequences of 29 type strains of Enterococci.</title>
        <authorList>
            <person name="Zhong Z."/>
            <person name="Sun Z."/>
            <person name="Liu W."/>
            <person name="Zhang W."/>
            <person name="Zhang H."/>
        </authorList>
    </citation>
    <scope>NUCLEOTIDE SEQUENCE [LARGE SCALE GENOMIC DNA]</scope>
    <source>
        <strain evidence="2 3">DSM 17122</strain>
    </source>
</reference>
<evidence type="ECO:0000313" key="2">
    <source>
        <dbReference type="EMBL" id="OJG41582.1"/>
    </source>
</evidence>